<evidence type="ECO:0000256" key="3">
    <source>
        <dbReference type="ARBA" id="ARBA00023163"/>
    </source>
</evidence>
<sequence length="280" mass="31638">MNETSFPASASVVESDICAGIVDAIGTETFFNKTGKLLEGYMSYEGLNIVLYSENNAPTCLEIFKKTLDLQEGLENFLSYTYIINPVYRAFLGKIASGTYLIGDLLPAGYRELIANSDLDIWIDDKETIGYRTPGWPKNLTEVLVLIWLPDNKMIEFSFLTTLSGDQTEKCHNQLRQIYPVLSSAILKHFEFAAQDFDVSEGKPSQEYRFQEFGKDILTPREQDITKMILTGHSSNSIGLNLDISLPTVKTHRRNIYAKLQISSQAELFNLFVRSLMVNK</sequence>
<dbReference type="EMBL" id="JBHUII010000004">
    <property type="protein sequence ID" value="MFD2205894.1"/>
    <property type="molecule type" value="Genomic_DNA"/>
</dbReference>
<name>A0ABW5BJT8_9PROT</name>
<evidence type="ECO:0000259" key="4">
    <source>
        <dbReference type="PROSITE" id="PS50043"/>
    </source>
</evidence>
<evidence type="ECO:0000313" key="6">
    <source>
        <dbReference type="Proteomes" id="UP001597294"/>
    </source>
</evidence>
<evidence type="ECO:0000313" key="5">
    <source>
        <dbReference type="EMBL" id="MFD2205894.1"/>
    </source>
</evidence>
<evidence type="ECO:0000256" key="2">
    <source>
        <dbReference type="ARBA" id="ARBA00023125"/>
    </source>
</evidence>
<dbReference type="InterPro" id="IPR016032">
    <property type="entry name" value="Sig_transdc_resp-reg_C-effctor"/>
</dbReference>
<feature type="domain" description="HTH luxR-type" evidence="4">
    <location>
        <begin position="211"/>
        <end position="276"/>
    </location>
</feature>
<dbReference type="PANTHER" id="PTHR44688">
    <property type="entry name" value="DNA-BINDING TRANSCRIPTIONAL ACTIVATOR DEVR_DOSR"/>
    <property type="match status" value="1"/>
</dbReference>
<evidence type="ECO:0000256" key="1">
    <source>
        <dbReference type="ARBA" id="ARBA00023015"/>
    </source>
</evidence>
<dbReference type="PROSITE" id="PS00622">
    <property type="entry name" value="HTH_LUXR_1"/>
    <property type="match status" value="1"/>
</dbReference>
<gene>
    <name evidence="5" type="ORF">ACFSKO_09740</name>
</gene>
<proteinExistence type="predicted"/>
<organism evidence="5 6">
    <name type="scientific">Kiloniella antarctica</name>
    <dbReference type="NCBI Taxonomy" id="1550907"/>
    <lineage>
        <taxon>Bacteria</taxon>
        <taxon>Pseudomonadati</taxon>
        <taxon>Pseudomonadota</taxon>
        <taxon>Alphaproteobacteria</taxon>
        <taxon>Rhodospirillales</taxon>
        <taxon>Kiloniellaceae</taxon>
        <taxon>Kiloniella</taxon>
    </lineage>
</organism>
<dbReference type="SMART" id="SM00421">
    <property type="entry name" value="HTH_LUXR"/>
    <property type="match status" value="1"/>
</dbReference>
<dbReference type="PRINTS" id="PR00038">
    <property type="entry name" value="HTHLUXR"/>
</dbReference>
<dbReference type="Gene3D" id="1.10.10.10">
    <property type="entry name" value="Winged helix-like DNA-binding domain superfamily/Winged helix DNA-binding domain"/>
    <property type="match status" value="1"/>
</dbReference>
<dbReference type="CDD" id="cd06170">
    <property type="entry name" value="LuxR_C_like"/>
    <property type="match status" value="1"/>
</dbReference>
<dbReference type="Pfam" id="PF00196">
    <property type="entry name" value="GerE"/>
    <property type="match status" value="1"/>
</dbReference>
<dbReference type="PROSITE" id="PS50043">
    <property type="entry name" value="HTH_LUXR_2"/>
    <property type="match status" value="1"/>
</dbReference>
<dbReference type="PANTHER" id="PTHR44688:SF16">
    <property type="entry name" value="DNA-BINDING TRANSCRIPTIONAL ACTIVATOR DEVR_DOSR"/>
    <property type="match status" value="1"/>
</dbReference>
<dbReference type="SUPFAM" id="SSF46894">
    <property type="entry name" value="C-terminal effector domain of the bipartite response regulators"/>
    <property type="match status" value="1"/>
</dbReference>
<dbReference type="RefSeq" id="WP_380250945.1">
    <property type="nucleotide sequence ID" value="NZ_JBHUII010000004.1"/>
</dbReference>
<comment type="caution">
    <text evidence="5">The sequence shown here is derived from an EMBL/GenBank/DDBJ whole genome shotgun (WGS) entry which is preliminary data.</text>
</comment>
<dbReference type="InterPro" id="IPR036388">
    <property type="entry name" value="WH-like_DNA-bd_sf"/>
</dbReference>
<keyword evidence="6" id="KW-1185">Reference proteome</keyword>
<keyword evidence="2" id="KW-0238">DNA-binding</keyword>
<keyword evidence="3" id="KW-0804">Transcription</keyword>
<keyword evidence="1" id="KW-0805">Transcription regulation</keyword>
<protein>
    <submittedName>
        <fullName evidence="5">Response regulator transcription factor</fullName>
    </submittedName>
</protein>
<dbReference type="Proteomes" id="UP001597294">
    <property type="component" value="Unassembled WGS sequence"/>
</dbReference>
<accession>A0ABW5BJT8</accession>
<dbReference type="InterPro" id="IPR000792">
    <property type="entry name" value="Tscrpt_reg_LuxR_C"/>
</dbReference>
<reference evidence="6" key="1">
    <citation type="journal article" date="2019" name="Int. J. Syst. Evol. Microbiol.">
        <title>The Global Catalogue of Microorganisms (GCM) 10K type strain sequencing project: providing services to taxonomists for standard genome sequencing and annotation.</title>
        <authorList>
            <consortium name="The Broad Institute Genomics Platform"/>
            <consortium name="The Broad Institute Genome Sequencing Center for Infectious Disease"/>
            <person name="Wu L."/>
            <person name="Ma J."/>
        </authorList>
    </citation>
    <scope>NUCLEOTIDE SEQUENCE [LARGE SCALE GENOMIC DNA]</scope>
    <source>
        <strain evidence="6">CGMCC 4.7192</strain>
    </source>
</reference>